<feature type="region of interest" description="Disordered" evidence="3">
    <location>
        <begin position="354"/>
        <end position="373"/>
    </location>
</feature>
<dbReference type="PANTHER" id="PTHR24174">
    <property type="entry name" value="ANKYRIN REPEAT AND STERILE ALPHA MOTIF DOMAIN-CONTAINING PROTEIN 1"/>
    <property type="match status" value="1"/>
</dbReference>
<proteinExistence type="predicted"/>
<dbReference type="KEGG" id="dci:103517307"/>
<keyword evidence="5" id="KW-1185">Reference proteome</keyword>
<dbReference type="Proteomes" id="UP000079169">
    <property type="component" value="Unplaced"/>
</dbReference>
<evidence type="ECO:0000256" key="3">
    <source>
        <dbReference type="SAM" id="MobiDB-lite"/>
    </source>
</evidence>
<accession>A0A3Q0JEZ0</accession>
<dbReference type="PaxDb" id="121845-A0A3Q0JEZ0"/>
<dbReference type="Pfam" id="PF00536">
    <property type="entry name" value="SAM_1"/>
    <property type="match status" value="1"/>
</dbReference>
<feature type="region of interest" description="Disordered" evidence="3">
    <location>
        <begin position="387"/>
        <end position="417"/>
    </location>
</feature>
<keyword evidence="2" id="KW-0040">ANK repeat</keyword>
<evidence type="ECO:0000313" key="5">
    <source>
        <dbReference type="Proteomes" id="UP000079169"/>
    </source>
</evidence>
<evidence type="ECO:0000256" key="2">
    <source>
        <dbReference type="ARBA" id="ARBA00023043"/>
    </source>
</evidence>
<dbReference type="GeneID" id="103517307"/>
<reference evidence="6" key="1">
    <citation type="submission" date="2025-08" db="UniProtKB">
        <authorList>
            <consortium name="RefSeq"/>
        </authorList>
    </citation>
    <scope>IDENTIFICATION</scope>
</reference>
<keyword evidence="1" id="KW-0677">Repeat</keyword>
<dbReference type="PANTHER" id="PTHR24174:SF16">
    <property type="entry name" value="CASKIN-2"/>
    <property type="match status" value="1"/>
</dbReference>
<dbReference type="SMART" id="SM00454">
    <property type="entry name" value="SAM"/>
    <property type="match status" value="1"/>
</dbReference>
<dbReference type="RefSeq" id="XP_026685245.1">
    <property type="nucleotide sequence ID" value="XM_026829444.1"/>
</dbReference>
<dbReference type="AlphaFoldDB" id="A0A3Q0JEZ0"/>
<organism evidence="5 6">
    <name type="scientific">Diaphorina citri</name>
    <name type="common">Asian citrus psyllid</name>
    <dbReference type="NCBI Taxonomy" id="121845"/>
    <lineage>
        <taxon>Eukaryota</taxon>
        <taxon>Metazoa</taxon>
        <taxon>Ecdysozoa</taxon>
        <taxon>Arthropoda</taxon>
        <taxon>Hexapoda</taxon>
        <taxon>Insecta</taxon>
        <taxon>Pterygota</taxon>
        <taxon>Neoptera</taxon>
        <taxon>Paraneoptera</taxon>
        <taxon>Hemiptera</taxon>
        <taxon>Sternorrhyncha</taxon>
        <taxon>Psylloidea</taxon>
        <taxon>Psyllidae</taxon>
        <taxon>Diaphorininae</taxon>
        <taxon>Diaphorina</taxon>
    </lineage>
</organism>
<feature type="domain" description="SAM" evidence="4">
    <location>
        <begin position="168"/>
        <end position="228"/>
    </location>
</feature>
<evidence type="ECO:0000256" key="1">
    <source>
        <dbReference type="ARBA" id="ARBA00022737"/>
    </source>
</evidence>
<dbReference type="Gene3D" id="1.10.150.50">
    <property type="entry name" value="Transcription Factor, Ets-1"/>
    <property type="match status" value="1"/>
</dbReference>
<dbReference type="SUPFAM" id="SSF47769">
    <property type="entry name" value="SAM/Pointed domain"/>
    <property type="match status" value="1"/>
</dbReference>
<dbReference type="InterPro" id="IPR013761">
    <property type="entry name" value="SAM/pointed_sf"/>
</dbReference>
<protein>
    <submittedName>
        <fullName evidence="6">Uncharacterized protein LOC103517307</fullName>
    </submittedName>
</protein>
<dbReference type="InterPro" id="IPR001660">
    <property type="entry name" value="SAM"/>
</dbReference>
<dbReference type="InterPro" id="IPR035498">
    <property type="entry name" value="Caskin1/2_SAM_2"/>
</dbReference>
<sequence length="446" mass="48163">MQIFNRGQLTIVLVSVGGMNRQNSKTAPVIKKVAPPTVPDFRHSGSSFGSAGYSSSGEEFISPADANKDPAAIGYDVTDYPGTMPGKSPGAQFNYPAFTFPGPPSQVNPLDPYWKDYPGTMPGKSPGAQFNYPAFTFPGPPSQSFWQYKQGIFYSILISVFFPLRQGSLEEWLHLLRLNEYGPALGCQGYTCIDDVTQLTWEDLEDIGIVRLGHQKKILLAIKRVKDLKAGKTFPPPSAYSSNTIQTQVSIESPSPSSAGATDCECPPTHTTYHSFHQPWELETSRNLYFTTDLVPIKIRGARGKSLESLEESIGGGVGGTSSFTAPDFPSSPCSGGVGGWRRSYDDADITPTNETMPMGGGGGGGTLPRPRGLVRPRLVAKVPAQSFYRNEDNSSHGTLKRFPPPSPPKRTSECPLNTSTVNPNTCPNTLGNCPNTISNCPNTIR</sequence>
<evidence type="ECO:0000313" key="6">
    <source>
        <dbReference type="RefSeq" id="XP_026685245.1"/>
    </source>
</evidence>
<dbReference type="PROSITE" id="PS50105">
    <property type="entry name" value="SAM_DOMAIN"/>
    <property type="match status" value="1"/>
</dbReference>
<name>A0A3Q0JEZ0_DIACI</name>
<gene>
    <name evidence="6" type="primary">LOC103517307</name>
</gene>
<dbReference type="FunFam" id="1.10.150.50:FF:000071">
    <property type="entry name" value="Caskin, isoform D"/>
    <property type="match status" value="1"/>
</dbReference>
<dbReference type="STRING" id="121845.A0A3Q0JEZ0"/>
<dbReference type="InterPro" id="IPR033635">
    <property type="entry name" value="ANKS1/Caskin"/>
</dbReference>
<dbReference type="CDD" id="cd09498">
    <property type="entry name" value="SAM_caskin1_2_repeat2"/>
    <property type="match status" value="1"/>
</dbReference>
<evidence type="ECO:0000259" key="4">
    <source>
        <dbReference type="PROSITE" id="PS50105"/>
    </source>
</evidence>